<dbReference type="GO" id="GO:0005198">
    <property type="term" value="F:structural molecule activity"/>
    <property type="evidence" value="ECO:0007669"/>
    <property type="project" value="InterPro"/>
</dbReference>
<name>A0A7G3GB32_9NEIS</name>
<sequence length="503" mass="55932">MTKPWYDAERVNQSGSVVLKKWMAERERQRNAPVVQKRFFSAAQSGRLTESWSTTPTTINQDLKRGLKALRARSRDLARNNDYARNFVRMAVRNIVGPEGFGLQVQAAKPNGIIDETDSSYIESVFAQWGKRGQCEVTGQHSFLTMQRLLLETLAKDGETLVRRIKGKGLFGYQVQLIDVSLLDEALNSEAAGQNRIVMGVEIDEWAKPVAYHIKQDTRVTGQHLRIPADQIWHLFLPLEIGQARGVPWMTTGMLRLNMLAGYEEAAVTAARVGAAKMGFFTQEETSSGGPAMGEYDNAADRMITDAEPGTFETLPPGVDFKSFNPDYPHALYGEFTKACLRGMAAGMGVSYNGLSNDLENVNYSSIRAGLLDERDEWLSLQSWFADVFLAPLYEEWLSLAILSGQLVLPMAKLAKFQAHRWQGRRWQWVDPLRDAKADIMLLDAGLATRSDLLAARGVDPVSFVQRLQADLDKWQPIMEKIIQQKVPADAGIASSGGADASA</sequence>
<dbReference type="InterPro" id="IPR006429">
    <property type="entry name" value="Phage_lambda_portal"/>
</dbReference>
<proteinExistence type="predicted"/>
<dbReference type="Pfam" id="PF05136">
    <property type="entry name" value="Phage_portal_2"/>
    <property type="match status" value="1"/>
</dbReference>
<organism evidence="1 2">
    <name type="scientific">Iodobacter fluviatilis</name>
    <dbReference type="NCBI Taxonomy" id="537"/>
    <lineage>
        <taxon>Bacteria</taxon>
        <taxon>Pseudomonadati</taxon>
        <taxon>Pseudomonadota</taxon>
        <taxon>Betaproteobacteria</taxon>
        <taxon>Neisseriales</taxon>
        <taxon>Chitinibacteraceae</taxon>
        <taxon>Iodobacter</taxon>
    </lineage>
</organism>
<reference evidence="1 2" key="1">
    <citation type="submission" date="2018-01" db="EMBL/GenBank/DDBJ databases">
        <title>Genome sequence of Iodobacter sp. strain PCH194 isolated from Indian Trans-Himalaya.</title>
        <authorList>
            <person name="Kumar V."/>
            <person name="Thakur V."/>
            <person name="Kumar S."/>
            <person name="Singh D."/>
        </authorList>
    </citation>
    <scope>NUCLEOTIDE SEQUENCE [LARGE SCALE GENOMIC DNA]</scope>
    <source>
        <strain evidence="1 2">PCH194</strain>
    </source>
</reference>
<dbReference type="Proteomes" id="UP000515917">
    <property type="component" value="Chromosome"/>
</dbReference>
<dbReference type="EMBL" id="CP025781">
    <property type="protein sequence ID" value="QBC44456.1"/>
    <property type="molecule type" value="Genomic_DNA"/>
</dbReference>
<keyword evidence="2" id="KW-1185">Reference proteome</keyword>
<evidence type="ECO:0000313" key="2">
    <source>
        <dbReference type="Proteomes" id="UP000515917"/>
    </source>
</evidence>
<dbReference type="GO" id="GO:0019068">
    <property type="term" value="P:virion assembly"/>
    <property type="evidence" value="ECO:0007669"/>
    <property type="project" value="InterPro"/>
</dbReference>
<protein>
    <submittedName>
        <fullName evidence="1">Phage portal protein</fullName>
    </submittedName>
</protein>
<gene>
    <name evidence="1" type="ORF">C1H71_13560</name>
</gene>
<dbReference type="NCBIfam" id="TIGR01539">
    <property type="entry name" value="portal_lambda"/>
    <property type="match status" value="1"/>
</dbReference>
<evidence type="ECO:0000313" key="1">
    <source>
        <dbReference type="EMBL" id="QBC44456.1"/>
    </source>
</evidence>
<dbReference type="KEGG" id="ifl:C1H71_13560"/>
<accession>A0A7G3GB32</accession>
<dbReference type="RefSeq" id="WP_130106996.1">
    <property type="nucleotide sequence ID" value="NZ_CP025781.1"/>
</dbReference>
<dbReference type="AlphaFoldDB" id="A0A7G3GB32"/>